<protein>
    <recommendedName>
        <fullName evidence="3">Amidohydrolase family protein</fullName>
    </recommendedName>
</protein>
<dbReference type="GO" id="GO:0016814">
    <property type="term" value="F:hydrolase activity, acting on carbon-nitrogen (but not peptide) bonds, in cyclic amidines"/>
    <property type="evidence" value="ECO:0007669"/>
    <property type="project" value="TreeGrafter"/>
</dbReference>
<keyword evidence="2" id="KW-1185">Reference proteome</keyword>
<dbReference type="InterPro" id="IPR032466">
    <property type="entry name" value="Metal_Hydrolase"/>
</dbReference>
<dbReference type="PANTHER" id="PTHR32027:SF0">
    <property type="entry name" value="CYTOSINE DEAMINASE"/>
    <property type="match status" value="1"/>
</dbReference>
<dbReference type="Proteomes" id="UP000470772">
    <property type="component" value="Unassembled WGS sequence"/>
</dbReference>
<dbReference type="EMBL" id="WGGD01000005">
    <property type="protein sequence ID" value="MUN29041.1"/>
    <property type="molecule type" value="Genomic_DNA"/>
</dbReference>
<dbReference type="RefSeq" id="WP_054839079.1">
    <property type="nucleotide sequence ID" value="NZ_BBBY01000037.1"/>
</dbReference>
<evidence type="ECO:0000313" key="2">
    <source>
        <dbReference type="Proteomes" id="UP000470772"/>
    </source>
</evidence>
<evidence type="ECO:0008006" key="3">
    <source>
        <dbReference type="Google" id="ProtNLM"/>
    </source>
</evidence>
<dbReference type="AlphaFoldDB" id="A0A6A9QPC6"/>
<comment type="caution">
    <text evidence="1">The sequence shown here is derived from an EMBL/GenBank/DDBJ whole genome shotgun (WGS) entry which is preliminary data.</text>
</comment>
<dbReference type="Gene3D" id="3.20.20.140">
    <property type="entry name" value="Metal-dependent hydrolases"/>
    <property type="match status" value="1"/>
</dbReference>
<evidence type="ECO:0000313" key="1">
    <source>
        <dbReference type="EMBL" id="MUN29041.1"/>
    </source>
</evidence>
<organism evidence="1 2">
    <name type="scientific">Sulfuracidifex metallicus DSM 6482 = JCM 9184</name>
    <dbReference type="NCBI Taxonomy" id="523847"/>
    <lineage>
        <taxon>Archaea</taxon>
        <taxon>Thermoproteota</taxon>
        <taxon>Thermoprotei</taxon>
        <taxon>Sulfolobales</taxon>
        <taxon>Sulfolobaceae</taxon>
        <taxon>Sulfuracidifex</taxon>
    </lineage>
</organism>
<dbReference type="InterPro" id="IPR052349">
    <property type="entry name" value="Metallo-hydrolase_Enzymes"/>
</dbReference>
<name>A0A6A9QPC6_SULME</name>
<reference evidence="1 2" key="1">
    <citation type="submission" date="2019-10" db="EMBL/GenBank/DDBJ databases">
        <title>Sequencing and Assembly of Multiple Reported Metal-Biooxidizing Members of the Extremely Thermoacidophilic Archaeal Family Sulfolobaceae.</title>
        <authorList>
            <person name="Counts J.A."/>
            <person name="Kelly R.M."/>
        </authorList>
    </citation>
    <scope>NUCLEOTIDE SEQUENCE [LARGE SCALE GENOMIC DNA]</scope>
    <source>
        <strain evidence="1 2">DSM 6482</strain>
    </source>
</reference>
<gene>
    <name evidence="1" type="ORF">GC250_06240</name>
</gene>
<dbReference type="SUPFAM" id="SSF51556">
    <property type="entry name" value="Metallo-dependent hydrolases"/>
    <property type="match status" value="1"/>
</dbReference>
<dbReference type="PANTHER" id="PTHR32027">
    <property type="entry name" value="CYTOSINE DEAMINASE"/>
    <property type="match status" value="1"/>
</dbReference>
<proteinExistence type="predicted"/>
<sequence length="102" mass="11836">MLRIRSNPLVEMQVVAFPTPSLFFEDNEEKLELALKHGAEVVGMLPHHEDTYEEGIRPIKIVMDLATRYDKLVDGHVDEIDDPESDFAHYMIEEAKKRKWGI</sequence>
<accession>A0A6A9QPC6</accession>